<dbReference type="PANTHER" id="PTHR23152">
    <property type="entry name" value="2-OXOGLUTARATE DEHYDROGENASE"/>
    <property type="match status" value="1"/>
</dbReference>
<dbReference type="InterPro" id="IPR011603">
    <property type="entry name" value="2oxoglutarate_DH_E1"/>
</dbReference>
<evidence type="ECO:0000256" key="18">
    <source>
        <dbReference type="ARBA" id="ARBA00077399"/>
    </source>
</evidence>
<evidence type="ECO:0000256" key="11">
    <source>
        <dbReference type="ARBA" id="ARBA00023052"/>
    </source>
</evidence>
<dbReference type="GO" id="GO:0004591">
    <property type="term" value="F:oxoglutarate dehydrogenase (succinyl-transferring) activity"/>
    <property type="evidence" value="ECO:0007669"/>
    <property type="project" value="UniProtKB-EC"/>
</dbReference>
<gene>
    <name evidence="22" type="ORF">JEQ12_013067</name>
</gene>
<dbReference type="Pfam" id="PF02779">
    <property type="entry name" value="Transket_pyr"/>
    <property type="match status" value="1"/>
</dbReference>
<dbReference type="InterPro" id="IPR001017">
    <property type="entry name" value="DH_E1"/>
</dbReference>
<feature type="compositionally biased region" description="Acidic residues" evidence="20">
    <location>
        <begin position="317"/>
        <end position="332"/>
    </location>
</feature>
<dbReference type="NCBIfam" id="NF008907">
    <property type="entry name" value="PRK12270.1"/>
    <property type="match status" value="1"/>
</dbReference>
<keyword evidence="12" id="KW-0496">Mitochondrion</keyword>
<evidence type="ECO:0000256" key="10">
    <source>
        <dbReference type="ARBA" id="ARBA00023002"/>
    </source>
</evidence>
<dbReference type="InterPro" id="IPR005475">
    <property type="entry name" value="Transketolase-like_Pyr-bd"/>
</dbReference>
<dbReference type="Pfam" id="PF00676">
    <property type="entry name" value="E1_dh"/>
    <property type="match status" value="1"/>
</dbReference>
<reference evidence="22 23" key="1">
    <citation type="submission" date="2020-12" db="EMBL/GenBank/DDBJ databases">
        <title>De novo assembly of Tibetan sheep genome.</title>
        <authorList>
            <person name="Li X."/>
        </authorList>
    </citation>
    <scope>NUCLEOTIDE SEQUENCE [LARGE SCALE GENOMIC DNA]</scope>
    <source>
        <tissue evidence="22">Heart</tissue>
    </source>
</reference>
<evidence type="ECO:0000256" key="6">
    <source>
        <dbReference type="ARBA" id="ARBA00022723"/>
    </source>
</evidence>
<dbReference type="InterPro" id="IPR032106">
    <property type="entry name" value="2-oxogl_dehyd_N"/>
</dbReference>
<dbReference type="CDD" id="cd02016">
    <property type="entry name" value="TPP_E1_OGDC_like"/>
    <property type="match status" value="1"/>
</dbReference>
<dbReference type="NCBIfam" id="TIGR00239">
    <property type="entry name" value="2oxo_dh_E1"/>
    <property type="match status" value="1"/>
</dbReference>
<evidence type="ECO:0000256" key="2">
    <source>
        <dbReference type="ARBA" id="ARBA00001964"/>
    </source>
</evidence>
<feature type="region of interest" description="Disordered" evidence="20">
    <location>
        <begin position="165"/>
        <end position="407"/>
    </location>
</feature>
<dbReference type="FunFam" id="3.40.50.12470:FF:000001">
    <property type="entry name" value="2-oxoglutarate dehydrogenase, mitochondrial isoform X1"/>
    <property type="match status" value="1"/>
</dbReference>
<dbReference type="Pfam" id="PF05028">
    <property type="entry name" value="PARG_cat_C"/>
    <property type="match status" value="1"/>
</dbReference>
<dbReference type="GO" id="GO:0030976">
    <property type="term" value="F:thiamine pyrophosphate binding"/>
    <property type="evidence" value="ECO:0007669"/>
    <property type="project" value="InterPro"/>
</dbReference>
<feature type="region of interest" description="Disordered" evidence="20">
    <location>
        <begin position="1"/>
        <end position="70"/>
    </location>
</feature>
<dbReference type="Pfam" id="PF16870">
    <property type="entry name" value="OxoGdeHyase_C"/>
    <property type="match status" value="1"/>
</dbReference>
<organism evidence="22 23">
    <name type="scientific">Ovis aries</name>
    <name type="common">Sheep</name>
    <dbReference type="NCBI Taxonomy" id="9940"/>
    <lineage>
        <taxon>Eukaryota</taxon>
        <taxon>Metazoa</taxon>
        <taxon>Chordata</taxon>
        <taxon>Craniata</taxon>
        <taxon>Vertebrata</taxon>
        <taxon>Euteleostomi</taxon>
        <taxon>Mammalia</taxon>
        <taxon>Eutheria</taxon>
        <taxon>Laurasiatheria</taxon>
        <taxon>Artiodactyla</taxon>
        <taxon>Ruminantia</taxon>
        <taxon>Pecora</taxon>
        <taxon>Bovidae</taxon>
        <taxon>Caprinae</taxon>
        <taxon>Ovis</taxon>
    </lineage>
</organism>
<dbReference type="Gene3D" id="3.40.50.970">
    <property type="match status" value="1"/>
</dbReference>
<dbReference type="NCBIfam" id="NF006914">
    <property type="entry name" value="PRK09404.1"/>
    <property type="match status" value="1"/>
</dbReference>
<dbReference type="GO" id="GO:0006096">
    <property type="term" value="P:glycolytic process"/>
    <property type="evidence" value="ECO:0007669"/>
    <property type="project" value="UniProtKB-KW"/>
</dbReference>
<dbReference type="Pfam" id="PF16078">
    <property type="entry name" value="2-oxogl_dehyd_N"/>
    <property type="match status" value="1"/>
</dbReference>
<dbReference type="GO" id="GO:0004649">
    <property type="term" value="F:poly(ADP-ribose) glycohydrolase activity"/>
    <property type="evidence" value="ECO:0007669"/>
    <property type="project" value="InterPro"/>
</dbReference>
<dbReference type="InterPro" id="IPR042179">
    <property type="entry name" value="KGD_C_sf"/>
</dbReference>
<dbReference type="Gene3D" id="1.10.287.1150">
    <property type="entry name" value="TPP helical domain"/>
    <property type="match status" value="1"/>
</dbReference>
<feature type="compositionally biased region" description="Basic and acidic residues" evidence="20">
    <location>
        <begin position="196"/>
        <end position="207"/>
    </location>
</feature>
<evidence type="ECO:0000256" key="5">
    <source>
        <dbReference type="ARBA" id="ARBA00012280"/>
    </source>
</evidence>
<evidence type="ECO:0000256" key="14">
    <source>
        <dbReference type="ARBA" id="ARBA00051042"/>
    </source>
</evidence>
<dbReference type="InterPro" id="IPR048362">
    <property type="entry name" value="PARG_helical"/>
</dbReference>
<keyword evidence="6" id="KW-0479">Metal-binding</keyword>
<evidence type="ECO:0000256" key="8">
    <source>
        <dbReference type="ARBA" id="ARBA00022842"/>
    </source>
</evidence>
<evidence type="ECO:0000256" key="13">
    <source>
        <dbReference type="ARBA" id="ARBA00023152"/>
    </source>
</evidence>
<dbReference type="EMBL" id="JAEMGP010000025">
    <property type="protein sequence ID" value="KAG5194791.1"/>
    <property type="molecule type" value="Genomic_DNA"/>
</dbReference>
<feature type="compositionally biased region" description="Polar residues" evidence="20">
    <location>
        <begin position="280"/>
        <end position="290"/>
    </location>
</feature>
<feature type="compositionally biased region" description="Polar residues" evidence="20">
    <location>
        <begin position="182"/>
        <end position="195"/>
    </location>
</feature>
<dbReference type="FunFam" id="3.40.50.11610:FF:000003">
    <property type="entry name" value="2-oxoglutarate dehydrogenase, isoform X4"/>
    <property type="match status" value="1"/>
</dbReference>
<evidence type="ECO:0000256" key="15">
    <source>
        <dbReference type="ARBA" id="ARBA00059442"/>
    </source>
</evidence>
<evidence type="ECO:0000313" key="23">
    <source>
        <dbReference type="Proteomes" id="UP000664991"/>
    </source>
</evidence>
<dbReference type="SUPFAM" id="SSF52518">
    <property type="entry name" value="Thiamin diphosphate-binding fold (THDP-binding)"/>
    <property type="match status" value="2"/>
</dbReference>
<dbReference type="InterPro" id="IPR029061">
    <property type="entry name" value="THDP-binding"/>
</dbReference>
<dbReference type="GO" id="GO:0005759">
    <property type="term" value="C:mitochondrial matrix"/>
    <property type="evidence" value="ECO:0007669"/>
    <property type="project" value="UniProtKB-SubCell"/>
</dbReference>
<dbReference type="GO" id="GO:0006099">
    <property type="term" value="P:tricarboxylic acid cycle"/>
    <property type="evidence" value="ECO:0007669"/>
    <property type="project" value="TreeGrafter"/>
</dbReference>
<keyword evidence="8" id="KW-0460">Magnesium</keyword>
<comment type="cofactor">
    <cofactor evidence="2">
        <name>thiamine diphosphate</name>
        <dbReference type="ChEBI" id="CHEBI:58937"/>
    </cofactor>
</comment>
<feature type="compositionally biased region" description="Polar residues" evidence="20">
    <location>
        <begin position="333"/>
        <end position="343"/>
    </location>
</feature>
<comment type="subcellular location">
    <subcellularLocation>
        <location evidence="3">Mitochondrion matrix</location>
    </subcellularLocation>
</comment>
<dbReference type="Gene3D" id="3.40.50.11610">
    <property type="entry name" value="Multifunctional 2-oxoglutarate metabolism enzyme, C-terminal domain"/>
    <property type="match status" value="1"/>
</dbReference>
<comment type="similarity">
    <text evidence="4">Belongs to the alpha-ketoglutarate dehydrogenase family.</text>
</comment>
<evidence type="ECO:0000256" key="17">
    <source>
        <dbReference type="ARBA" id="ARBA00068875"/>
    </source>
</evidence>
<feature type="compositionally biased region" description="Basic and acidic residues" evidence="20">
    <location>
        <begin position="346"/>
        <end position="356"/>
    </location>
</feature>
<feature type="compositionally biased region" description="Low complexity" evidence="20">
    <location>
        <begin position="17"/>
        <end position="29"/>
    </location>
</feature>
<evidence type="ECO:0000256" key="16">
    <source>
        <dbReference type="ARBA" id="ARBA00063361"/>
    </source>
</evidence>
<keyword evidence="7" id="KW-0106">Calcium</keyword>
<dbReference type="Pfam" id="PF20811">
    <property type="entry name" value="PARG_cat_N"/>
    <property type="match status" value="1"/>
</dbReference>
<evidence type="ECO:0000256" key="4">
    <source>
        <dbReference type="ARBA" id="ARBA00006936"/>
    </source>
</evidence>
<comment type="caution">
    <text evidence="22">The sequence shown here is derived from an EMBL/GenBank/DDBJ whole genome shotgun (WGS) entry which is preliminary data.</text>
</comment>
<dbReference type="EC" id="1.2.4.2" evidence="5"/>
<keyword evidence="11" id="KW-0786">Thiamine pyrophosphate</keyword>
<dbReference type="Gene3D" id="3.40.50.12470">
    <property type="match status" value="1"/>
</dbReference>
<keyword evidence="9" id="KW-0809">Transit peptide</keyword>
<evidence type="ECO:0000256" key="1">
    <source>
        <dbReference type="ARBA" id="ARBA00001946"/>
    </source>
</evidence>
<dbReference type="GO" id="GO:0006282">
    <property type="term" value="P:regulation of DNA repair"/>
    <property type="evidence" value="ECO:0007669"/>
    <property type="project" value="InterPro"/>
</dbReference>
<comment type="subunit">
    <text evidence="16">The OGDHC complex comprises multiple copies of three catalytic enzyme components, the 2-oxoglutarate dehydrogenase (OGDH/E1), the dihydrolipoamide dehydrogenase (DLST/E2) and the dihydrolipoamide dehydrogenase (DLD/E3). OGDHL/E1-like isoenzyme may replace OGDH in the OGDHC complex in the brain. The presence of either ODGH/E1 or ODGHL/E1-like isoenzyme in the complex may depend on its tissular distribution.</text>
</comment>
<evidence type="ECO:0000256" key="20">
    <source>
        <dbReference type="SAM" id="MobiDB-lite"/>
    </source>
</evidence>
<dbReference type="PANTHER" id="PTHR23152:SF5">
    <property type="entry name" value="2-OXOGLUTARATE DEHYDROGENASE-LIKE, MITOCHONDRIAL"/>
    <property type="match status" value="1"/>
</dbReference>
<evidence type="ECO:0000313" key="22">
    <source>
        <dbReference type="EMBL" id="KAG5194791.1"/>
    </source>
</evidence>
<dbReference type="InterPro" id="IPR031717">
    <property type="entry name" value="ODO-1/KGD_C"/>
</dbReference>
<evidence type="ECO:0000256" key="19">
    <source>
        <dbReference type="ARBA" id="ARBA00079737"/>
    </source>
</evidence>
<dbReference type="FunFam" id="3.40.50.970:FF:000002">
    <property type="entry name" value="2-oxoglutarate dehydrogenase, E1 component"/>
    <property type="match status" value="1"/>
</dbReference>
<sequence>MSAGPGCEPCTKRPRWDAAATSPPAASDARSFPGRQRRVLDSKDAPVQFRVPPSSSGCVPGRAGQHRGSATSLVFKQKTITSWMDTKGIKTVGSESLHSKENNNTGEESMMSSVQKDNFYQHNMEKLENVSQLGFDKSPAEKSTQYLKQHQTAAVCQWQNEGRHSERLLESEPPAVTLVPEQFSNANVGRSPQNDGHSDTNSEESRDNQPFLTHVKLANAQQTVEDGQGREARSCQKYSGARHPAEARAGCRQEETDVLPESPSSDVGSEDAGTGLKNANRLSRQESGLGNSPPFEKESEPESPMDVDNSKNSCQDSEADEETSPGFDEQEDSSSAQTANKPSRFQPREADTELRKRSSAKGGEIRLHFQFEGGESRAGMNDVNVKRPGSTSSLNVECRNSKQHGRKDSKITDHFMRVPKAEDKRKEQCEMKHQRTERKIPKYVPPHLSPDKKWLGTPIEEMRRMPRCGIRLPPLRPSANHTVTVRVDLLRIGEVPKPFPTHFKDLWDNKHVKMPCSEQNLYPVEDENGERAAGSRWELIQTALLNKFSRPQNLKDAILKYNVAYSKKWDFTALIDFWDKVLEEAEAQHLYQSILPDMVKIALCLPNICTQPIPLLKQKMNHSITMSQEQIASLLANAFFCTFPRRNAKMKSEYSSYPDINFNRLFEGRSSRKPEKLKTLFCYFRRVTEKKPTGLVTFTRQSLEDFPEWERCEKLLTRLHVTYEGTIEANGQGMLQVDFANRFVGGGVTSAGLVQEEIRFLINPELIASRLFTEVLDHNECLIITGTEQYSEYTGYAETYRWARSHEDRSGRDDWQRRSTEIVAIDALHFRRYLDQFAPEKIRRELNKAYCGFLRPGVSSENLSAVATGNWGCGAFGGDARLKALIQILAAAVAERDVVYFTFGDSELMRDIYSMHAFLTERKLTVGSSQLEEKEGLGLHKDGDNTQSQDPGQRFNIRMSQLRLLPSRLGTQASRLLAPHGAQTFSWCSRSSGPPASFASSGVGGGSSYMEEMYFAWLENPQSVHKSWDSFFRKASEEASYSLAQPQGSVVSESRPAASSRTETSKLVEDHLAVQSLIRAYQIRGHHVAQLDPLGILDADLDSFVPSDLITTIDKLAFYDLREADLDKEFQLPTTTFIGGSENTLSLREIIRRLEGTYCQHIGLEFMFINDVEQCQWIRQKFETPGVMQFSSEEKRTLLARLVRSMRFEDFLARKWSSEKRFGLEGCEVMIPALKTIIDKSSEMGIENVILGMPHRGRLNVLANVIRKDLEQIFCQFDPKLEAADEGSGDVKYHLGMYHERINRVTNRNITLSLVANPSHLEAVDPVVQGKTKAEQFYRGDAQGKKVMSILVHGDAAFAGQGVVYETFHLSDLPSYTTNGTVHVVVNNQIGFTTDPRMARSSPYPTDVARVVNAPIFHVNADDPEAVIYVCSVAAEWRNTFNKDVVVDLVCYRRRGHNEMDEPMFTQPLMYKQIHRQAPVLKKYADRLIAEGTVTLQEFEEEIAKYDRICEEAYGRSKDKKILHIKHWLDSPWPGFFNMDGEPKSMTCPATGVPEDTLTHIGEVASSVPLEDFKIHVGLSRILRGRADMIRKRTVDWALAEYMAFGSLLKEGIHVRLSGQDVERGTFSHRHHVLHDQDIDRRTCVPMNHLWPDQAPYTVCNSSLSEYGVLGFELGYAMASPSALVLWEAQFGDFHNTAQCIIDQFISTGQAKWVRHNGIVLLLPHGMEGMGPEHSSARPERFLQMSNDDSDAYPAFTQDFEVRQLYDCNWIVVNCSTPASFFHVLRRQILLPFRKPLIIFTPKSLLRHPEAKSSFDQMVSGTSFQRVIPEDGAAARAPEQVRRLIFCTGKVFYDLVKERSSQGLDERVAITRLEQISPFPFDLIKREAEKYPGAELVWCQEEHKNMGYYDYISPRFTTVLGRARHIWYVGRDPAAAPATGNRNTHLVSLKKFLDTAFNLQAFEGKTF</sequence>
<evidence type="ECO:0000256" key="9">
    <source>
        <dbReference type="ARBA" id="ARBA00022946"/>
    </source>
</evidence>
<keyword evidence="10" id="KW-0560">Oxidoreductase</keyword>
<feature type="region of interest" description="Disordered" evidence="20">
    <location>
        <begin position="1043"/>
        <end position="1062"/>
    </location>
</feature>
<dbReference type="FunFam" id="1.10.287.1150:FF:000001">
    <property type="entry name" value="2-oxoglutarate dehydrogenase, mitochondrial isoform X1"/>
    <property type="match status" value="1"/>
</dbReference>
<comment type="function">
    <text evidence="15">2-oxoglutarate dehydrogenase (E1-like) component of the 2-oxoglutarate dehydrogenase multienzyme complex (OGDHC) which mediates the decarboxylation of alpha-ketoglutarate in the tricarboxylic acid cycle. The OGDHC complex catalyzes the overall conversion of 2-oxoglutarate to succinyl-CoA and CO(2) while reducing NAD(+) to NADH. The OGDHC complex is mainly active in the mitochondrion. Involved in the inhibition of cell proliferation and in apoptosis.</text>
</comment>
<dbReference type="GO" id="GO:0045252">
    <property type="term" value="C:oxoglutarate dehydrogenase complex"/>
    <property type="evidence" value="ECO:0007669"/>
    <property type="project" value="TreeGrafter"/>
</dbReference>
<keyword evidence="13" id="KW-0324">Glycolysis</keyword>
<feature type="compositionally biased region" description="Basic and acidic residues" evidence="20">
    <location>
        <begin position="243"/>
        <end position="255"/>
    </location>
</feature>
<evidence type="ECO:0000256" key="7">
    <source>
        <dbReference type="ARBA" id="ARBA00022837"/>
    </source>
</evidence>
<accession>A0A835ZLK8</accession>
<name>A0A835ZLK8_SHEEP</name>
<evidence type="ECO:0000259" key="21">
    <source>
        <dbReference type="SMART" id="SM00861"/>
    </source>
</evidence>
<proteinExistence type="inferred from homology"/>
<comment type="catalytic activity">
    <reaction evidence="14">
        <text>N(6)-[(R)-lipoyl]-L-lysyl-[protein] + 2-oxoglutarate + H(+) = N(6)-[(R)-S(8)-succinyldihydrolipoyl]-L-lysyl-[protein] + CO2</text>
        <dbReference type="Rhea" id="RHEA:12188"/>
        <dbReference type="Rhea" id="RHEA-COMP:10474"/>
        <dbReference type="Rhea" id="RHEA-COMP:20092"/>
        <dbReference type="ChEBI" id="CHEBI:15378"/>
        <dbReference type="ChEBI" id="CHEBI:16526"/>
        <dbReference type="ChEBI" id="CHEBI:16810"/>
        <dbReference type="ChEBI" id="CHEBI:83099"/>
        <dbReference type="ChEBI" id="CHEBI:83120"/>
        <dbReference type="EC" id="1.2.4.2"/>
    </reaction>
    <physiologicalReaction direction="left-to-right" evidence="14">
        <dbReference type="Rhea" id="RHEA:12189"/>
    </physiologicalReaction>
</comment>
<feature type="domain" description="Transketolase-like pyrimidine-binding" evidence="21">
    <location>
        <begin position="1595"/>
        <end position="1808"/>
    </location>
</feature>
<comment type="cofactor">
    <cofactor evidence="1">
        <name>Mg(2+)</name>
        <dbReference type="ChEBI" id="CHEBI:18420"/>
    </cofactor>
</comment>
<dbReference type="Proteomes" id="UP000664991">
    <property type="component" value="Unassembled WGS sequence"/>
</dbReference>
<dbReference type="GO" id="GO:0046872">
    <property type="term" value="F:metal ion binding"/>
    <property type="evidence" value="ECO:0007669"/>
    <property type="project" value="UniProtKB-KW"/>
</dbReference>
<evidence type="ECO:0000256" key="12">
    <source>
        <dbReference type="ARBA" id="ARBA00023128"/>
    </source>
</evidence>
<protein>
    <recommendedName>
        <fullName evidence="17">2-oxoglutarate dehydrogenase-like, mitochondrial</fullName>
        <ecNumber evidence="5">1.2.4.2</ecNumber>
    </recommendedName>
    <alternativeName>
        <fullName evidence="18">2-oxoglutarate dehydrogenase complex component E1-like</fullName>
    </alternativeName>
    <alternativeName>
        <fullName evidence="19">Alpha-ketoglutarate dehydrogenase-like</fullName>
    </alternativeName>
</protein>
<dbReference type="InterPro" id="IPR046372">
    <property type="entry name" value="PARG_cat_C"/>
</dbReference>
<evidence type="ECO:0000256" key="3">
    <source>
        <dbReference type="ARBA" id="ARBA00004305"/>
    </source>
</evidence>
<dbReference type="SMART" id="SM00861">
    <property type="entry name" value="Transket_pyr"/>
    <property type="match status" value="1"/>
</dbReference>